<dbReference type="GO" id="GO:0008270">
    <property type="term" value="F:zinc ion binding"/>
    <property type="evidence" value="ECO:0007669"/>
    <property type="project" value="UniProtKB-KW"/>
</dbReference>
<dbReference type="GO" id="GO:0010274">
    <property type="term" value="P:hydrotropism"/>
    <property type="evidence" value="ECO:0007669"/>
    <property type="project" value="InterPro"/>
</dbReference>
<proteinExistence type="inferred from homology"/>
<evidence type="ECO:0000256" key="5">
    <source>
        <dbReference type="ARBA" id="ARBA00022833"/>
    </source>
</evidence>
<dbReference type="PANTHER" id="PTHR13316">
    <property type="entry name" value="ZINC FINGER, CCHC DOMAIN CONTAINING 8"/>
    <property type="match status" value="1"/>
</dbReference>
<dbReference type="PANTHER" id="PTHR13316:SF0">
    <property type="entry name" value="ZINC FINGER CCHC DOMAIN-CONTAINING PROTEIN 8"/>
    <property type="match status" value="1"/>
</dbReference>
<evidence type="ECO:0000256" key="7">
    <source>
        <dbReference type="PROSITE-ProRule" id="PRU00047"/>
    </source>
</evidence>
<evidence type="ECO:0000256" key="3">
    <source>
        <dbReference type="ARBA" id="ARBA00022723"/>
    </source>
</evidence>
<dbReference type="PROSITE" id="PS50158">
    <property type="entry name" value="ZF_CCHC"/>
    <property type="match status" value="1"/>
</dbReference>
<dbReference type="SMART" id="SM00581">
    <property type="entry name" value="PSP"/>
    <property type="match status" value="1"/>
</dbReference>
<dbReference type="InterPro" id="IPR036875">
    <property type="entry name" value="Znf_CCHC_sf"/>
</dbReference>
<evidence type="ECO:0000256" key="1">
    <source>
        <dbReference type="ARBA" id="ARBA00004642"/>
    </source>
</evidence>
<evidence type="ECO:0000313" key="9">
    <source>
        <dbReference type="EMBL" id="KZM85869.1"/>
    </source>
</evidence>
<reference evidence="9" key="1">
    <citation type="journal article" date="2016" name="Nat. Genet.">
        <title>A high-quality carrot genome assembly provides new insights into carotenoid accumulation and asterid genome evolution.</title>
        <authorList>
            <person name="Iorizzo M."/>
            <person name="Ellison S."/>
            <person name="Senalik D."/>
            <person name="Zeng P."/>
            <person name="Satapoomin P."/>
            <person name="Huang J."/>
            <person name="Bowman M."/>
            <person name="Iovene M."/>
            <person name="Sanseverino W."/>
            <person name="Cavagnaro P."/>
            <person name="Yildiz M."/>
            <person name="Macko-Podgorni A."/>
            <person name="Moranska E."/>
            <person name="Grzebelus E."/>
            <person name="Grzebelus D."/>
            <person name="Ashrafi H."/>
            <person name="Zheng Z."/>
            <person name="Cheng S."/>
            <person name="Spooner D."/>
            <person name="Van Deynze A."/>
            <person name="Simon P."/>
        </authorList>
    </citation>
    <scope>NUCLEOTIDE SEQUENCE [LARGE SCALE GENOMIC DNA]</scope>
    <source>
        <tissue evidence="9">Leaf</tissue>
    </source>
</reference>
<dbReference type="NCBIfam" id="TIGR01570">
    <property type="entry name" value="A_thal_3588"/>
    <property type="match status" value="1"/>
</dbReference>
<comment type="similarity">
    <text evidence="2">Belongs to the ZCCHC8 family.</text>
</comment>
<dbReference type="Pfam" id="PF04046">
    <property type="entry name" value="PSP"/>
    <property type="match status" value="1"/>
</dbReference>
<keyword evidence="3" id="KW-0479">Metal-binding</keyword>
<keyword evidence="6" id="KW-0539">Nucleus</keyword>
<dbReference type="InterPro" id="IPR001878">
    <property type="entry name" value="Znf_CCHC"/>
</dbReference>
<name>A0A175YQH1_DAUCS</name>
<dbReference type="Gene3D" id="4.10.60.10">
    <property type="entry name" value="Zinc finger, CCHC-type"/>
    <property type="match status" value="1"/>
</dbReference>
<evidence type="ECO:0000256" key="2">
    <source>
        <dbReference type="ARBA" id="ARBA00007497"/>
    </source>
</evidence>
<dbReference type="Pfam" id="PF00098">
    <property type="entry name" value="zf-CCHC"/>
    <property type="match status" value="1"/>
</dbReference>
<keyword evidence="4 7" id="KW-0863">Zinc-finger</keyword>
<comment type="caution">
    <text evidence="9">The sequence shown here is derived from an EMBL/GenBank/DDBJ whole genome shotgun (WGS) entry which is preliminary data.</text>
</comment>
<sequence length="779" mass="86434">MDTESLVESQLSKDVDVNSTCTESKDLRSDNLNQSNVGAQSDCVQAMSGGMSNNKLVETNGQASSGSKRARVSDDLQAAVHVRFECLSRESKKKLEELLSEWSKWHAAHCVSSKDSYDALESGGETYYPALQCGTENTSVSFLMETQAMKKQKIDCLSLKCDSVPLYDREYDFALKLTNGSNEEDRVLSPLNASRCFNCGTYGHSLKECPKPRDSLAVSNARKEHQLKKNQNGGSGTHVLTRYYQNTPRGKYDGLKPGALDAETRKLLCLAELDPPPWLNRMRELGYPPGYLDVEDSDQPSGITIFDDDESCQQKEITEEVVVVEPGRTRSVSFPGINAPIPENADQSRWAASPLPQNINPSGYHSNQWSNISSELPYRGNSYFERQQSDNRNGFFSGYAQELDSLLSSYSGYSHYKEPDCAASSGSTLRDGYSRLSGQHTPGLSPSYGNYVSSHSSGSNLTDEFLGAHRGHQFDVRPDHLPSARVKVSAHNWYCLLASRSVCMNKLRCFSGLNYLNCDNCTYRMRTIMAKTPHDSSFSFSRRFFHWKKNVSEEDDDMEEILTFNSSRVSELRLDDLDLSGQALPVPGMVPSKKRSIVSVSSLRSALTFGKSTSGLGSKVVCTLFGYRHGRIHVAFQDDVKLSPAFLVELATPTSVLVREMASGVVRIALECDKKVVKKRTKLLQEPIWRTYCNGKKYGYATKCDCGPEEWSILNAVGPITNGAGVLPVKNKAGVSEGELMYMRAKFERVVGTRDSEAFYMINPDGKGGPQLSIFLLRV</sequence>
<accession>A0A175YQH1</accession>
<dbReference type="InterPro" id="IPR006568">
    <property type="entry name" value="PSP_pro-rich"/>
</dbReference>
<organism evidence="9">
    <name type="scientific">Daucus carota subsp. sativus</name>
    <name type="common">Carrot</name>
    <dbReference type="NCBI Taxonomy" id="79200"/>
    <lineage>
        <taxon>Eukaryota</taxon>
        <taxon>Viridiplantae</taxon>
        <taxon>Streptophyta</taxon>
        <taxon>Embryophyta</taxon>
        <taxon>Tracheophyta</taxon>
        <taxon>Spermatophyta</taxon>
        <taxon>Magnoliopsida</taxon>
        <taxon>eudicotyledons</taxon>
        <taxon>Gunneridae</taxon>
        <taxon>Pentapetalae</taxon>
        <taxon>asterids</taxon>
        <taxon>campanulids</taxon>
        <taxon>Apiales</taxon>
        <taxon>Apiaceae</taxon>
        <taxon>Apioideae</taxon>
        <taxon>Scandiceae</taxon>
        <taxon>Daucinae</taxon>
        <taxon>Daucus</taxon>
        <taxon>Daucus sect. Daucus</taxon>
    </lineage>
</organism>
<dbReference type="GO" id="GO:0003723">
    <property type="term" value="F:RNA binding"/>
    <property type="evidence" value="ECO:0007669"/>
    <property type="project" value="TreeGrafter"/>
</dbReference>
<protein>
    <recommendedName>
        <fullName evidence="8">CCHC-type domain-containing protein</fullName>
    </recommendedName>
</protein>
<evidence type="ECO:0000256" key="6">
    <source>
        <dbReference type="ARBA" id="ARBA00023242"/>
    </source>
</evidence>
<keyword evidence="5" id="KW-0862">Zinc</keyword>
<dbReference type="SUPFAM" id="SSF57756">
    <property type="entry name" value="Retrovirus zinc finger-like domains"/>
    <property type="match status" value="1"/>
</dbReference>
<evidence type="ECO:0000256" key="4">
    <source>
        <dbReference type="ARBA" id="ARBA00022771"/>
    </source>
</evidence>
<dbReference type="InterPro" id="IPR006460">
    <property type="entry name" value="MIZ1-like_pln"/>
</dbReference>
<dbReference type="SMART" id="SM00343">
    <property type="entry name" value="ZnF_C2HC"/>
    <property type="match status" value="1"/>
</dbReference>
<dbReference type="AlphaFoldDB" id="A0A175YQH1"/>
<comment type="subcellular location">
    <subcellularLocation>
        <location evidence="1">Nucleus</location>
        <location evidence="1">Nucleoplasm</location>
    </subcellularLocation>
</comment>
<dbReference type="Pfam" id="PF04759">
    <property type="entry name" value="DUF617"/>
    <property type="match status" value="1"/>
</dbReference>
<dbReference type="Gramene" id="KZM85869">
    <property type="protein sequence ID" value="KZM85869"/>
    <property type="gene ID" value="DCAR_026709"/>
</dbReference>
<evidence type="ECO:0000259" key="8">
    <source>
        <dbReference type="PROSITE" id="PS50158"/>
    </source>
</evidence>
<dbReference type="OMA" id="WMENQAR"/>
<dbReference type="GO" id="GO:0071013">
    <property type="term" value="C:catalytic step 2 spliceosome"/>
    <property type="evidence" value="ECO:0007669"/>
    <property type="project" value="TreeGrafter"/>
</dbReference>
<dbReference type="EMBL" id="LNRQ01000008">
    <property type="protein sequence ID" value="KZM85869.1"/>
    <property type="molecule type" value="Genomic_DNA"/>
</dbReference>
<gene>
    <name evidence="9" type="ORF">DCAR_026709</name>
</gene>
<dbReference type="GO" id="GO:0005654">
    <property type="term" value="C:nucleoplasm"/>
    <property type="evidence" value="ECO:0007669"/>
    <property type="project" value="UniProtKB-SubCell"/>
</dbReference>
<feature type="domain" description="CCHC-type" evidence="8">
    <location>
        <begin position="195"/>
        <end position="211"/>
    </location>
</feature>
<dbReference type="InterPro" id="IPR052115">
    <property type="entry name" value="NEXT_complex_subunit_ZCCHC8"/>
</dbReference>